<protein>
    <recommendedName>
        <fullName evidence="4">Integral membrane protein</fullName>
    </recommendedName>
</protein>
<dbReference type="EMBL" id="CP014145">
    <property type="protein sequence ID" value="AMB58526.1"/>
    <property type="molecule type" value="Genomic_DNA"/>
</dbReference>
<dbReference type="Pfam" id="PF11188">
    <property type="entry name" value="DUF2975"/>
    <property type="match status" value="1"/>
</dbReference>
<sequence>MQFVLVALWALVGLVRRGTLATQQAAGWVNAMMWAGGVATALAIGLEVHVLGVLGVSPPAVGVLLSLCIIAGAAFTVLLVVLRRRGSRFATAA</sequence>
<dbReference type="KEGG" id="mvd:AWU67_06265"/>
<name>A0A0X8E3W8_9MICO</name>
<reference evidence="3" key="2">
    <citation type="submission" date="2016-01" db="EMBL/GenBank/DDBJ databases">
        <title>First complete genome sequence of a species in the genus Microterricola, an extremophilic cold active enzyme producing strain ERGS5:02 isolated from Sikkim Himalaya.</title>
        <authorList>
            <person name="Kumar R."/>
            <person name="Singh D."/>
            <person name="Swarnkar M.K."/>
        </authorList>
    </citation>
    <scope>NUCLEOTIDE SEQUENCE [LARGE SCALE GENOMIC DNA]</scope>
    <source>
        <strain evidence="3">ERGS5:02</strain>
    </source>
</reference>
<proteinExistence type="predicted"/>
<keyword evidence="3" id="KW-1185">Reference proteome</keyword>
<feature type="transmembrane region" description="Helical" evidence="1">
    <location>
        <begin position="31"/>
        <end position="54"/>
    </location>
</feature>
<dbReference type="AlphaFoldDB" id="A0A0X8E3W8"/>
<keyword evidence="1" id="KW-0812">Transmembrane</keyword>
<gene>
    <name evidence="2" type="ORF">AWU67_06265</name>
</gene>
<keyword evidence="1" id="KW-0472">Membrane</keyword>
<evidence type="ECO:0000313" key="3">
    <source>
        <dbReference type="Proteomes" id="UP000058305"/>
    </source>
</evidence>
<evidence type="ECO:0000313" key="2">
    <source>
        <dbReference type="EMBL" id="AMB58526.1"/>
    </source>
</evidence>
<feature type="transmembrane region" description="Helical" evidence="1">
    <location>
        <begin position="61"/>
        <end position="82"/>
    </location>
</feature>
<keyword evidence="1" id="KW-1133">Transmembrane helix</keyword>
<reference evidence="2 3" key="1">
    <citation type="journal article" date="2016" name="J. Biotechnol.">
        <title>First complete genome sequence of a species in the genus Microterricola, an extremophilic cold active enzyme producing bacterial strain ERGS5:02 isolated from Sikkim Himalaya.</title>
        <authorList>
            <person name="Himanshu"/>
            <person name="Swarnkar M.K."/>
            <person name="Singh D."/>
            <person name="Kumar R."/>
        </authorList>
    </citation>
    <scope>NUCLEOTIDE SEQUENCE [LARGE SCALE GENOMIC DNA]</scope>
    <source>
        <strain evidence="2 3">ERGS5:02</strain>
    </source>
</reference>
<dbReference type="Proteomes" id="UP000058305">
    <property type="component" value="Chromosome"/>
</dbReference>
<evidence type="ECO:0008006" key="4">
    <source>
        <dbReference type="Google" id="ProtNLM"/>
    </source>
</evidence>
<accession>A0A0X8E3W8</accession>
<evidence type="ECO:0000256" key="1">
    <source>
        <dbReference type="SAM" id="Phobius"/>
    </source>
</evidence>
<organism evidence="2 3">
    <name type="scientific">Microterricola viridarii</name>
    <dbReference type="NCBI Taxonomy" id="412690"/>
    <lineage>
        <taxon>Bacteria</taxon>
        <taxon>Bacillati</taxon>
        <taxon>Actinomycetota</taxon>
        <taxon>Actinomycetes</taxon>
        <taxon>Micrococcales</taxon>
        <taxon>Microbacteriaceae</taxon>
        <taxon>Microterricola</taxon>
    </lineage>
</organism>
<dbReference type="InterPro" id="IPR021354">
    <property type="entry name" value="DUF2975"/>
</dbReference>